<evidence type="ECO:0000313" key="5">
    <source>
        <dbReference type="EMBL" id="CAF0869659.1"/>
    </source>
</evidence>
<dbReference type="OrthoDB" id="19588at2759"/>
<dbReference type="GO" id="GO:0005576">
    <property type="term" value="C:extracellular region"/>
    <property type="evidence" value="ECO:0007669"/>
    <property type="project" value="InterPro"/>
</dbReference>
<protein>
    <recommendedName>
        <fullName evidence="4">ADP ribosyltransferase domain-containing protein</fullName>
    </recommendedName>
</protein>
<evidence type="ECO:0000259" key="4">
    <source>
        <dbReference type="Pfam" id="PF03496"/>
    </source>
</evidence>
<organism evidence="5 7">
    <name type="scientific">Adineta ricciae</name>
    <name type="common">Rotifer</name>
    <dbReference type="NCBI Taxonomy" id="249248"/>
    <lineage>
        <taxon>Eukaryota</taxon>
        <taxon>Metazoa</taxon>
        <taxon>Spiralia</taxon>
        <taxon>Gnathifera</taxon>
        <taxon>Rotifera</taxon>
        <taxon>Eurotatoria</taxon>
        <taxon>Bdelloidea</taxon>
        <taxon>Adinetida</taxon>
        <taxon>Adinetidae</taxon>
        <taxon>Adineta</taxon>
    </lineage>
</organism>
<dbReference type="SUPFAM" id="SSF48452">
    <property type="entry name" value="TPR-like"/>
    <property type="match status" value="1"/>
</dbReference>
<dbReference type="EMBL" id="CAJNOJ010000077">
    <property type="protein sequence ID" value="CAF1048112.1"/>
    <property type="molecule type" value="Genomic_DNA"/>
</dbReference>
<feature type="domain" description="ADP ribosyltransferase" evidence="4">
    <location>
        <begin position="16"/>
        <end position="144"/>
    </location>
</feature>
<proteinExistence type="predicted"/>
<evidence type="ECO:0000313" key="6">
    <source>
        <dbReference type="EMBL" id="CAF1048112.1"/>
    </source>
</evidence>
<dbReference type="SUPFAM" id="SSF56399">
    <property type="entry name" value="ADP-ribosylation"/>
    <property type="match status" value="1"/>
</dbReference>
<evidence type="ECO:0000256" key="3">
    <source>
        <dbReference type="PROSITE-ProRule" id="PRU00339"/>
    </source>
</evidence>
<dbReference type="PANTHER" id="PTHR45641:SF1">
    <property type="entry name" value="AAA+ ATPASE DOMAIN-CONTAINING PROTEIN"/>
    <property type="match status" value="1"/>
</dbReference>
<gene>
    <name evidence="6" type="ORF">EDS130_LOCUS17282</name>
    <name evidence="5" type="ORF">XAT740_LOCUS6425</name>
</gene>
<feature type="repeat" description="TPR" evidence="3">
    <location>
        <begin position="254"/>
        <end position="287"/>
    </location>
</feature>
<dbReference type="PROSITE" id="PS51996">
    <property type="entry name" value="TR_MART"/>
    <property type="match status" value="1"/>
</dbReference>
<dbReference type="PROSITE" id="PS50293">
    <property type="entry name" value="TPR_REGION"/>
    <property type="match status" value="1"/>
</dbReference>
<evidence type="ECO:0000256" key="2">
    <source>
        <dbReference type="ARBA" id="ARBA00022803"/>
    </source>
</evidence>
<dbReference type="InterPro" id="IPR011990">
    <property type="entry name" value="TPR-like_helical_dom_sf"/>
</dbReference>
<dbReference type="InterPro" id="IPR003540">
    <property type="entry name" value="ADP-ribosyltransferase"/>
</dbReference>
<dbReference type="Gene3D" id="3.90.176.10">
    <property type="entry name" value="Toxin ADP-ribosyltransferase, Chain A, domain 1"/>
    <property type="match status" value="1"/>
</dbReference>
<dbReference type="AlphaFoldDB" id="A0A813XG79"/>
<dbReference type="EMBL" id="CAJNOR010000291">
    <property type="protein sequence ID" value="CAF0869659.1"/>
    <property type="molecule type" value="Genomic_DNA"/>
</dbReference>
<dbReference type="Proteomes" id="UP000663852">
    <property type="component" value="Unassembled WGS sequence"/>
</dbReference>
<dbReference type="Gene3D" id="1.25.40.10">
    <property type="entry name" value="Tetratricopeptide repeat domain"/>
    <property type="match status" value="1"/>
</dbReference>
<dbReference type="SMART" id="SM00028">
    <property type="entry name" value="TPR"/>
    <property type="match status" value="3"/>
</dbReference>
<accession>A0A813XG79</accession>
<name>A0A813XG79_ADIRI</name>
<keyword evidence="2 3" id="KW-0802">TPR repeat</keyword>
<dbReference type="InterPro" id="IPR019734">
    <property type="entry name" value="TPR_rpt"/>
</dbReference>
<dbReference type="Proteomes" id="UP000663828">
    <property type="component" value="Unassembled WGS sequence"/>
</dbReference>
<evidence type="ECO:0000256" key="1">
    <source>
        <dbReference type="ARBA" id="ARBA00022737"/>
    </source>
</evidence>
<evidence type="ECO:0000313" key="7">
    <source>
        <dbReference type="Proteomes" id="UP000663828"/>
    </source>
</evidence>
<sequence>MLDGEMITQMGFFITDLHRHIEQLYKAQYANYLCEAKFIVYRGQGLSEADFNELMKTKDGLLSFNSFLSTSKDRDVALAFAESNSIDHNMIGVLFVIEIDVTQATTPFACLRGISYFPDEDELLFSMHSVFQINDIQRLNKNERLYEVNLTLTGDDNAEFRTLTNSIRKESSPTSSGWHRLVFMLIALHQTDVAEAINKELLEEKPNESGHISIYHSMAIIKYKQGEYQEAVRFHEKAISIEQRLLPSTHAAFAESYNSIGTVYHSMGDYSKALSAYEKSLGIQQQSLLANYPDLGQSYNNIGAVYNHTGGYPNALPITKKLAVFGNNHFTPIVLI</sequence>
<dbReference type="PROSITE" id="PS50005">
    <property type="entry name" value="TPR"/>
    <property type="match status" value="2"/>
</dbReference>
<reference evidence="5" key="1">
    <citation type="submission" date="2021-02" db="EMBL/GenBank/DDBJ databases">
        <authorList>
            <person name="Nowell W R."/>
        </authorList>
    </citation>
    <scope>NUCLEOTIDE SEQUENCE</scope>
</reference>
<feature type="repeat" description="TPR" evidence="3">
    <location>
        <begin position="212"/>
        <end position="245"/>
    </location>
</feature>
<dbReference type="Pfam" id="PF03496">
    <property type="entry name" value="ADPrib_exo_Tox"/>
    <property type="match status" value="1"/>
</dbReference>
<keyword evidence="1" id="KW-0677">Repeat</keyword>
<dbReference type="Pfam" id="PF13424">
    <property type="entry name" value="TPR_12"/>
    <property type="match status" value="1"/>
</dbReference>
<comment type="caution">
    <text evidence="5">The sequence shown here is derived from an EMBL/GenBank/DDBJ whole genome shotgun (WGS) entry which is preliminary data.</text>
</comment>
<dbReference type="PANTHER" id="PTHR45641">
    <property type="entry name" value="TETRATRICOPEPTIDE REPEAT PROTEIN (AFU_ORTHOLOGUE AFUA_6G03870)"/>
    <property type="match status" value="1"/>
</dbReference>
<keyword evidence="7" id="KW-1185">Reference proteome</keyword>